<name>A0AAF0Y8Q8_9TREE</name>
<dbReference type="Proteomes" id="UP000827549">
    <property type="component" value="Chromosome 3"/>
</dbReference>
<dbReference type="InterPro" id="IPR029069">
    <property type="entry name" value="HotDog_dom_sf"/>
</dbReference>
<keyword evidence="6" id="KW-1185">Reference proteome</keyword>
<dbReference type="PANTHER" id="PTHR21660:SF1">
    <property type="entry name" value="ACYL-COENZYME A THIOESTERASE 13"/>
    <property type="match status" value="1"/>
</dbReference>
<evidence type="ECO:0000313" key="6">
    <source>
        <dbReference type="Proteomes" id="UP000827549"/>
    </source>
</evidence>
<dbReference type="RefSeq" id="XP_062626033.1">
    <property type="nucleotide sequence ID" value="XM_062770049.1"/>
</dbReference>
<protein>
    <submittedName>
        <fullName evidence="5">Acyl-coenzyme A thioesterase 13</fullName>
    </submittedName>
</protein>
<evidence type="ECO:0000259" key="4">
    <source>
        <dbReference type="Pfam" id="PF03061"/>
    </source>
</evidence>
<dbReference type="InterPro" id="IPR006683">
    <property type="entry name" value="Thioestr_dom"/>
</dbReference>
<gene>
    <name evidence="5" type="primary">Acot13_0</name>
    <name evidence="5" type="ORF">LOC62_03G003516</name>
</gene>
<feature type="domain" description="Thioesterase" evidence="4">
    <location>
        <begin position="75"/>
        <end position="152"/>
    </location>
</feature>
<dbReference type="InterPro" id="IPR039298">
    <property type="entry name" value="ACOT13"/>
</dbReference>
<sequence length="181" mass="19556">MSAPGRMIPATEEDTLYLRKIMGNMPFAGDTFAPHFRAVEAQEVPSVNAKGGRDTDGWTAVYEAIVQPNWINGGGGLHGAAAAWIVDMTTGTTFRRLFTKEWNIAGPSINIDMTYYNPAPAGTRLRVECTIDRMGGVLATARCLIINADNGKRIASGMHTTIKPSKGTWGRRAPPPPQAKL</sequence>
<organism evidence="5 6">
    <name type="scientific">Vanrija pseudolonga</name>
    <dbReference type="NCBI Taxonomy" id="143232"/>
    <lineage>
        <taxon>Eukaryota</taxon>
        <taxon>Fungi</taxon>
        <taxon>Dikarya</taxon>
        <taxon>Basidiomycota</taxon>
        <taxon>Agaricomycotina</taxon>
        <taxon>Tremellomycetes</taxon>
        <taxon>Trichosporonales</taxon>
        <taxon>Trichosporonaceae</taxon>
        <taxon>Vanrija</taxon>
    </lineage>
</organism>
<dbReference type="PANTHER" id="PTHR21660">
    <property type="entry name" value="THIOESTERASE SUPERFAMILY MEMBER-RELATED"/>
    <property type="match status" value="1"/>
</dbReference>
<feature type="region of interest" description="Disordered" evidence="3">
    <location>
        <begin position="158"/>
        <end position="181"/>
    </location>
</feature>
<proteinExistence type="inferred from homology"/>
<evidence type="ECO:0000256" key="2">
    <source>
        <dbReference type="ARBA" id="ARBA00022801"/>
    </source>
</evidence>
<dbReference type="GO" id="GO:0047617">
    <property type="term" value="F:fatty acyl-CoA hydrolase activity"/>
    <property type="evidence" value="ECO:0007669"/>
    <property type="project" value="InterPro"/>
</dbReference>
<dbReference type="AlphaFoldDB" id="A0AAF0Y8Q8"/>
<dbReference type="Pfam" id="PF03061">
    <property type="entry name" value="4HBT"/>
    <property type="match status" value="1"/>
</dbReference>
<accession>A0AAF0Y8Q8</accession>
<evidence type="ECO:0000313" key="5">
    <source>
        <dbReference type="EMBL" id="WOO80001.1"/>
    </source>
</evidence>
<evidence type="ECO:0000256" key="3">
    <source>
        <dbReference type="SAM" id="MobiDB-lite"/>
    </source>
</evidence>
<dbReference type="EMBL" id="CP086716">
    <property type="protein sequence ID" value="WOO80001.1"/>
    <property type="molecule type" value="Genomic_DNA"/>
</dbReference>
<dbReference type="SUPFAM" id="SSF54637">
    <property type="entry name" value="Thioesterase/thiol ester dehydrase-isomerase"/>
    <property type="match status" value="1"/>
</dbReference>
<keyword evidence="2" id="KW-0378">Hydrolase</keyword>
<dbReference type="GeneID" id="87806758"/>
<evidence type="ECO:0000256" key="1">
    <source>
        <dbReference type="ARBA" id="ARBA00008324"/>
    </source>
</evidence>
<dbReference type="Gene3D" id="3.10.129.10">
    <property type="entry name" value="Hotdog Thioesterase"/>
    <property type="match status" value="1"/>
</dbReference>
<reference evidence="5" key="1">
    <citation type="submission" date="2023-10" db="EMBL/GenBank/DDBJ databases">
        <authorList>
            <person name="Noh H."/>
        </authorList>
    </citation>
    <scope>NUCLEOTIDE SEQUENCE</scope>
    <source>
        <strain evidence="5">DUCC4014</strain>
    </source>
</reference>
<comment type="similarity">
    <text evidence="1">Belongs to the thioesterase PaaI family.</text>
</comment>